<accession>A0A067LH02</accession>
<dbReference type="Gene3D" id="1.25.70.10">
    <property type="entry name" value="Transcription termination factor 3, mitochondrial"/>
    <property type="match status" value="1"/>
</dbReference>
<dbReference type="STRING" id="180498.A0A067LH02"/>
<dbReference type="AlphaFoldDB" id="A0A067LH02"/>
<keyword evidence="2" id="KW-0805">Transcription regulation</keyword>
<dbReference type="OrthoDB" id="637682at2759"/>
<evidence type="ECO:0000256" key="2">
    <source>
        <dbReference type="ARBA" id="ARBA00022472"/>
    </source>
</evidence>
<evidence type="ECO:0000256" key="1">
    <source>
        <dbReference type="ARBA" id="ARBA00007692"/>
    </source>
</evidence>
<dbReference type="GO" id="GO:0006353">
    <property type="term" value="P:DNA-templated transcription termination"/>
    <property type="evidence" value="ECO:0007669"/>
    <property type="project" value="UniProtKB-KW"/>
</dbReference>
<dbReference type="FunFam" id="1.25.70.10:FF:000001">
    <property type="entry name" value="Mitochondrial transcription termination factor-like"/>
    <property type="match status" value="1"/>
</dbReference>
<dbReference type="SMART" id="SM00733">
    <property type="entry name" value="Mterf"/>
    <property type="match status" value="4"/>
</dbReference>
<dbReference type="PANTHER" id="PTHR13068">
    <property type="entry name" value="CGI-12 PROTEIN-RELATED"/>
    <property type="match status" value="1"/>
</dbReference>
<evidence type="ECO:0000313" key="4">
    <source>
        <dbReference type="EMBL" id="KDP43845.1"/>
    </source>
</evidence>
<keyword evidence="3" id="KW-0809">Transit peptide</keyword>
<dbReference type="EMBL" id="KK914257">
    <property type="protein sequence ID" value="KDP43845.1"/>
    <property type="molecule type" value="Genomic_DNA"/>
</dbReference>
<dbReference type="Proteomes" id="UP000027138">
    <property type="component" value="Unassembled WGS sequence"/>
</dbReference>
<gene>
    <name evidence="4" type="ORF">JCGZ_20855</name>
</gene>
<dbReference type="InterPro" id="IPR038538">
    <property type="entry name" value="MTERF_sf"/>
</dbReference>
<evidence type="ECO:0000313" key="5">
    <source>
        <dbReference type="Proteomes" id="UP000027138"/>
    </source>
</evidence>
<keyword evidence="2" id="KW-0806">Transcription termination</keyword>
<keyword evidence="2" id="KW-0804">Transcription</keyword>
<protein>
    <submittedName>
        <fullName evidence="4">Uncharacterized protein</fullName>
    </submittedName>
</protein>
<reference evidence="4 5" key="1">
    <citation type="journal article" date="2014" name="PLoS ONE">
        <title>Global Analysis of Gene Expression Profiles in Physic Nut (Jatropha curcas L.) Seedlings Exposed to Salt Stress.</title>
        <authorList>
            <person name="Zhang L."/>
            <person name="Zhang C."/>
            <person name="Wu P."/>
            <person name="Chen Y."/>
            <person name="Li M."/>
            <person name="Jiang H."/>
            <person name="Wu G."/>
        </authorList>
    </citation>
    <scope>NUCLEOTIDE SEQUENCE [LARGE SCALE GENOMIC DNA]</scope>
    <source>
        <strain evidence="5">cv. GZQX0401</strain>
        <tissue evidence="4">Young leaves</tissue>
    </source>
</reference>
<dbReference type="Pfam" id="PF02536">
    <property type="entry name" value="mTERF"/>
    <property type="match status" value="1"/>
</dbReference>
<name>A0A067LH02_JATCU</name>
<dbReference type="PANTHER" id="PTHR13068:SF133">
    <property type="entry name" value="MITOCHONDRIAL TRANSCRIPTION TERMINATION FACTOR FAMILY PROTEIN"/>
    <property type="match status" value="1"/>
</dbReference>
<evidence type="ECO:0000256" key="3">
    <source>
        <dbReference type="ARBA" id="ARBA00022946"/>
    </source>
</evidence>
<dbReference type="InterPro" id="IPR003690">
    <property type="entry name" value="MTERF"/>
</dbReference>
<keyword evidence="5" id="KW-1185">Reference proteome</keyword>
<comment type="similarity">
    <text evidence="1">Belongs to the mTERF family.</text>
</comment>
<sequence>MGKSSRSRILLCDVEKICAPNLLVLRQIGMPQSVIQQLLLHKANLLCFKADKFCDKIKELINMEFCPAKAKFIHVLAAILCSRSNWQHRIEVYGRCGWSRDEIMSAFKNNPRCMTFSEKKIVASMDFLVNVMDLKPSAIAANPFMLVYSLKKRIIPRGLVIKILMLKGVLEENFNFHSALVLTNKCFRERYVDKHKDHITYLQDVFEGRMCPQELGFQYRH</sequence>
<dbReference type="GO" id="GO:0003676">
    <property type="term" value="F:nucleic acid binding"/>
    <property type="evidence" value="ECO:0007669"/>
    <property type="project" value="InterPro"/>
</dbReference>
<proteinExistence type="inferred from homology"/>
<organism evidence="4 5">
    <name type="scientific">Jatropha curcas</name>
    <name type="common">Barbados nut</name>
    <dbReference type="NCBI Taxonomy" id="180498"/>
    <lineage>
        <taxon>Eukaryota</taxon>
        <taxon>Viridiplantae</taxon>
        <taxon>Streptophyta</taxon>
        <taxon>Embryophyta</taxon>
        <taxon>Tracheophyta</taxon>
        <taxon>Spermatophyta</taxon>
        <taxon>Magnoliopsida</taxon>
        <taxon>eudicotyledons</taxon>
        <taxon>Gunneridae</taxon>
        <taxon>Pentapetalae</taxon>
        <taxon>rosids</taxon>
        <taxon>fabids</taxon>
        <taxon>Malpighiales</taxon>
        <taxon>Euphorbiaceae</taxon>
        <taxon>Crotonoideae</taxon>
        <taxon>Jatropheae</taxon>
        <taxon>Jatropha</taxon>
    </lineage>
</organism>